<sequence>MLLYVNSEVIETLGEPYGAGVDDFIESVKKGPGWATKSRLCQRALQAYDHWRDRNLEYPPYVGYLVFFVLAAVTETDYASYSYYPGLRKLLGEPQDVGMPFRFDTMAYLWNDLEKWSREDKHEELGRFVAKIRGGWIHVGLPLSQTVLSENERKHLPNIFDNAGLDPTDPPSPEIVPKILSYYGQSILENRTKNLLESTQAEDDVLKRVLVELALDELEEWDGTVLEQIIKDESPRQQVHTSLRLCI</sequence>
<proteinExistence type="predicted"/>
<evidence type="ECO:0000313" key="1">
    <source>
        <dbReference type="EMBL" id="GAI42171.1"/>
    </source>
</evidence>
<reference evidence="1" key="1">
    <citation type="journal article" date="2014" name="Front. Microbiol.">
        <title>High frequency of phylogenetically diverse reductive dehalogenase-homologous genes in deep subseafloor sedimentary metagenomes.</title>
        <authorList>
            <person name="Kawai M."/>
            <person name="Futagami T."/>
            <person name="Toyoda A."/>
            <person name="Takaki Y."/>
            <person name="Nishi S."/>
            <person name="Hori S."/>
            <person name="Arai W."/>
            <person name="Tsubouchi T."/>
            <person name="Morono Y."/>
            <person name="Uchiyama I."/>
            <person name="Ito T."/>
            <person name="Fujiyama A."/>
            <person name="Inagaki F."/>
            <person name="Takami H."/>
        </authorList>
    </citation>
    <scope>NUCLEOTIDE SEQUENCE</scope>
    <source>
        <strain evidence="1">Expedition CK06-06</strain>
    </source>
</reference>
<feature type="non-terminal residue" evidence="1">
    <location>
        <position position="247"/>
    </location>
</feature>
<dbReference type="EMBL" id="BARV01026545">
    <property type="protein sequence ID" value="GAI42171.1"/>
    <property type="molecule type" value="Genomic_DNA"/>
</dbReference>
<name>X1PI27_9ZZZZ</name>
<dbReference type="AlphaFoldDB" id="X1PI27"/>
<comment type="caution">
    <text evidence="1">The sequence shown here is derived from an EMBL/GenBank/DDBJ whole genome shotgun (WGS) entry which is preliminary data.</text>
</comment>
<organism evidence="1">
    <name type="scientific">marine sediment metagenome</name>
    <dbReference type="NCBI Taxonomy" id="412755"/>
    <lineage>
        <taxon>unclassified sequences</taxon>
        <taxon>metagenomes</taxon>
        <taxon>ecological metagenomes</taxon>
    </lineage>
</organism>
<protein>
    <submittedName>
        <fullName evidence="1">Uncharacterized protein</fullName>
    </submittedName>
</protein>
<gene>
    <name evidence="1" type="ORF">S06H3_42875</name>
</gene>
<accession>X1PI27</accession>